<dbReference type="EMBL" id="JAQLWO010000037">
    <property type="protein sequence ID" value="MDB7908560.1"/>
    <property type="molecule type" value="Genomic_DNA"/>
</dbReference>
<dbReference type="EMBL" id="JAQLWV010000048">
    <property type="protein sequence ID" value="MDB7935587.1"/>
    <property type="molecule type" value="Genomic_DNA"/>
</dbReference>
<evidence type="ECO:0000313" key="2">
    <source>
        <dbReference type="EMBL" id="MDB7935587.1"/>
    </source>
</evidence>
<dbReference type="Proteomes" id="UP001211006">
    <property type="component" value="Unassembled WGS sequence"/>
</dbReference>
<name>A0AAW6C8Y6_FLAPL</name>
<evidence type="ECO:0000313" key="3">
    <source>
        <dbReference type="Proteomes" id="UP001211006"/>
    </source>
</evidence>
<sequence>MAQHLFADLADRRAQGGDGGGGIPVKDAQKVLMPEILLRVQPAAGHQRIGDAGGGGASERRPYVVIIIFLQKRIFNDAENIPLVVLPIVLCQPIRYKLQLIFQTVRAGNLIAGLQSPQYRVHVLVL</sequence>
<organism evidence="1 3">
    <name type="scientific">Flavonifractor plautii</name>
    <name type="common">Fusobacterium plautii</name>
    <dbReference type="NCBI Taxonomy" id="292800"/>
    <lineage>
        <taxon>Bacteria</taxon>
        <taxon>Bacillati</taxon>
        <taxon>Bacillota</taxon>
        <taxon>Clostridia</taxon>
        <taxon>Eubacteriales</taxon>
        <taxon>Oscillospiraceae</taxon>
        <taxon>Flavonifractor</taxon>
    </lineage>
</organism>
<reference evidence="1" key="1">
    <citation type="submission" date="2023-01" db="EMBL/GenBank/DDBJ databases">
        <title>Human gut microbiome strain richness.</title>
        <authorList>
            <person name="Chen-Liaw A."/>
        </authorList>
    </citation>
    <scope>NUCLEOTIDE SEQUENCE</scope>
    <source>
        <strain evidence="2">1001287st1_F4_1001285I_161205</strain>
        <strain evidence="1">2225st1_A6_2225SCRN_200828</strain>
    </source>
</reference>
<dbReference type="Proteomes" id="UP001211173">
    <property type="component" value="Unassembled WGS sequence"/>
</dbReference>
<proteinExistence type="predicted"/>
<protein>
    <submittedName>
        <fullName evidence="1">Uncharacterized protein</fullName>
    </submittedName>
</protein>
<accession>A0AAW6C8Y6</accession>
<evidence type="ECO:0000313" key="1">
    <source>
        <dbReference type="EMBL" id="MDB7908560.1"/>
    </source>
</evidence>
<dbReference type="RefSeq" id="WP_131971520.1">
    <property type="nucleotide sequence ID" value="NZ_BAABXT010000001.1"/>
</dbReference>
<gene>
    <name evidence="1" type="ORF">PND83_21490</name>
    <name evidence="2" type="ORF">PNE06_21095</name>
</gene>
<comment type="caution">
    <text evidence="1">The sequence shown here is derived from an EMBL/GenBank/DDBJ whole genome shotgun (WGS) entry which is preliminary data.</text>
</comment>
<dbReference type="AlphaFoldDB" id="A0AAW6C8Y6"/>